<organism evidence="19 20">
    <name type="scientific">Thiothrix caldifontis</name>
    <dbReference type="NCBI Taxonomy" id="525918"/>
    <lineage>
        <taxon>Bacteria</taxon>
        <taxon>Pseudomonadati</taxon>
        <taxon>Pseudomonadota</taxon>
        <taxon>Gammaproteobacteria</taxon>
        <taxon>Thiotrichales</taxon>
        <taxon>Thiotrichaceae</taxon>
        <taxon>Thiothrix</taxon>
    </lineage>
</organism>
<keyword evidence="11 16" id="KW-1133">Transmembrane helix</keyword>
<evidence type="ECO:0000256" key="2">
    <source>
        <dbReference type="ARBA" id="ARBA00004429"/>
    </source>
</evidence>
<dbReference type="InterPro" id="IPR042295">
    <property type="entry name" value="NarX-like_N_sf"/>
</dbReference>
<dbReference type="Gene3D" id="1.20.120.960">
    <property type="entry name" value="Histidine kinase NarX, sensor domain"/>
    <property type="match status" value="1"/>
</dbReference>
<dbReference type="Pfam" id="PF02518">
    <property type="entry name" value="HATPase_c"/>
    <property type="match status" value="1"/>
</dbReference>
<gene>
    <name evidence="19" type="ORF">SAMN05660964_02595</name>
</gene>
<dbReference type="CDD" id="cd19408">
    <property type="entry name" value="NarX_NarQ_sensor"/>
    <property type="match status" value="1"/>
</dbReference>
<dbReference type="EC" id="2.7.13.3" evidence="14"/>
<dbReference type="RefSeq" id="WP_245707026.1">
    <property type="nucleotide sequence ID" value="NZ_FNQP01000015.1"/>
</dbReference>
<keyword evidence="8 14" id="KW-0547">Nucleotide-binding</keyword>
<dbReference type="Gene3D" id="1.20.5.1930">
    <property type="match status" value="1"/>
</dbReference>
<keyword evidence="3 14" id="KW-1003">Cell membrane</keyword>
<evidence type="ECO:0000256" key="15">
    <source>
        <dbReference type="SAM" id="Coils"/>
    </source>
</evidence>
<keyword evidence="10 14" id="KW-0067">ATP-binding</keyword>
<protein>
    <recommendedName>
        <fullName evidence="14">Sensor protein</fullName>
        <ecNumber evidence="14">2.7.13.3</ecNumber>
    </recommendedName>
</protein>
<keyword evidence="7 16" id="KW-0812">Transmembrane</keyword>
<keyword evidence="5" id="KW-0597">Phosphoprotein</keyword>
<keyword evidence="15" id="KW-0175">Coiled coil</keyword>
<dbReference type="InterPro" id="IPR011712">
    <property type="entry name" value="Sig_transdc_His_kin_sub3_dim/P"/>
</dbReference>
<dbReference type="InterPro" id="IPR029016">
    <property type="entry name" value="GAF-like_dom_sf"/>
</dbReference>
<keyword evidence="9 14" id="KW-0418">Kinase</keyword>
<dbReference type="AlphaFoldDB" id="A0A1H4EH44"/>
<dbReference type="PANTHER" id="PTHR24421">
    <property type="entry name" value="NITRATE/NITRITE SENSOR PROTEIN NARX-RELATED"/>
    <property type="match status" value="1"/>
</dbReference>
<dbReference type="CDD" id="cd16917">
    <property type="entry name" value="HATPase_UhpB-NarQ-NarX-like"/>
    <property type="match status" value="1"/>
</dbReference>
<evidence type="ECO:0000313" key="19">
    <source>
        <dbReference type="EMBL" id="SEA84048.1"/>
    </source>
</evidence>
<keyword evidence="20" id="KW-1185">Reference proteome</keyword>
<evidence type="ECO:0000256" key="10">
    <source>
        <dbReference type="ARBA" id="ARBA00022840"/>
    </source>
</evidence>
<dbReference type="SUPFAM" id="SSF55781">
    <property type="entry name" value="GAF domain-like"/>
    <property type="match status" value="1"/>
</dbReference>
<dbReference type="GO" id="GO:0005886">
    <property type="term" value="C:plasma membrane"/>
    <property type="evidence" value="ECO:0007669"/>
    <property type="project" value="UniProtKB-SubCell"/>
</dbReference>
<reference evidence="19 20" key="1">
    <citation type="submission" date="2016-10" db="EMBL/GenBank/DDBJ databases">
        <authorList>
            <person name="de Groot N.N."/>
        </authorList>
    </citation>
    <scope>NUCLEOTIDE SEQUENCE [LARGE SCALE GENOMIC DNA]</scope>
    <source>
        <strain evidence="19 20">DSM 21228</strain>
    </source>
</reference>
<feature type="transmembrane region" description="Helical" evidence="16">
    <location>
        <begin position="20"/>
        <end position="39"/>
    </location>
</feature>
<dbReference type="PIRSF" id="PIRSF003167">
    <property type="entry name" value="STHK_NarX/NarQ"/>
    <property type="match status" value="1"/>
</dbReference>
<evidence type="ECO:0000256" key="9">
    <source>
        <dbReference type="ARBA" id="ARBA00022777"/>
    </source>
</evidence>
<dbReference type="PROSITE" id="PS50109">
    <property type="entry name" value="HIS_KIN"/>
    <property type="match status" value="1"/>
</dbReference>
<dbReference type="SMART" id="SM00304">
    <property type="entry name" value="HAMP"/>
    <property type="match status" value="1"/>
</dbReference>
<evidence type="ECO:0000256" key="6">
    <source>
        <dbReference type="ARBA" id="ARBA00022679"/>
    </source>
</evidence>
<dbReference type="Gene3D" id="1.10.8.500">
    <property type="entry name" value="HAMP domain in histidine kinase"/>
    <property type="match status" value="1"/>
</dbReference>
<dbReference type="InterPro" id="IPR003594">
    <property type="entry name" value="HATPase_dom"/>
</dbReference>
<dbReference type="PANTHER" id="PTHR24421:SF10">
    <property type="entry name" value="NITRATE_NITRITE SENSOR PROTEIN NARQ"/>
    <property type="match status" value="1"/>
</dbReference>
<dbReference type="EMBL" id="FNQP01000015">
    <property type="protein sequence ID" value="SEA84048.1"/>
    <property type="molecule type" value="Genomic_DNA"/>
</dbReference>
<sequence>MNRILWKKLQNSLLLRLGGMIAAITVLAIVSMSTSWMVAETTQGNGEAINVAGSLRMQSWRMASLYQRILQDPNPTHRSDLQQAIQRFETDLAADSILSVLPADETTPLKQVYRQVESGWQQHIKPDLIPLLTTSITTSADAALLDAIPQFVAHINDLVKQIEEATEAKIFVLRVILGVAVIGTILAVILSIYLVNNIFVTPLKGLLGLTDQIRQGNLAVRTDLAGEDEIGQLGRAFDLMAEDLSKLYQDLEARVEQKTAELTRSNRSLDLLYRSITRLHGIAPDRAVFHNVLKDAEAVLGLGNGTICLKEDNDQQGDVVATTASDGKSPLCQRANSCAECHDPHAARMDTLPDGRQILRMPLTDAEKRYGMLAVDVPANTTAERWQVQLLEALSRHIGVTIASEQRSEQHRRVSLLEERAVIARELHDSLAQSLAYMKIQVSRLRTAVKNPADTTEVTAALEELRDGLNSSYQQLRELLSTFRLRMEDDDLGMALAQTTTEFAERGNLPIALEVSLGNLNLTPNEEIHLLQIVREALSNTLKHAHASQAWVSLQRQDDNNSLQLRIEDDGAGIQKTANLHHYGMAIMDERARALHGILQYLPRTNGGTCVQLDFTPKTRIVHAA</sequence>
<keyword evidence="6 14" id="KW-0808">Transferase</keyword>
<comment type="subcellular location">
    <subcellularLocation>
        <location evidence="2">Cell inner membrane</location>
        <topology evidence="2">Multi-pass membrane protein</topology>
    </subcellularLocation>
</comment>
<dbReference type="InterPro" id="IPR050482">
    <property type="entry name" value="Sensor_HK_TwoCompSys"/>
</dbReference>
<dbReference type="SUPFAM" id="SSF55874">
    <property type="entry name" value="ATPase domain of HSP90 chaperone/DNA topoisomerase II/histidine kinase"/>
    <property type="match status" value="1"/>
</dbReference>
<evidence type="ECO:0000256" key="8">
    <source>
        <dbReference type="ARBA" id="ARBA00022741"/>
    </source>
</evidence>
<evidence type="ECO:0000256" key="11">
    <source>
        <dbReference type="ARBA" id="ARBA00022989"/>
    </source>
</evidence>
<comment type="catalytic activity">
    <reaction evidence="1 14">
        <text>ATP + protein L-histidine = ADP + protein N-phospho-L-histidine.</text>
        <dbReference type="EC" id="2.7.13.3"/>
    </reaction>
</comment>
<dbReference type="CDD" id="cd06225">
    <property type="entry name" value="HAMP"/>
    <property type="match status" value="1"/>
</dbReference>
<dbReference type="GO" id="GO:0046983">
    <property type="term" value="F:protein dimerization activity"/>
    <property type="evidence" value="ECO:0007669"/>
    <property type="project" value="UniProtKB-UniRule"/>
</dbReference>
<feature type="coiled-coil region" evidence="15">
    <location>
        <begin position="241"/>
        <end position="268"/>
    </location>
</feature>
<dbReference type="Pfam" id="PF00672">
    <property type="entry name" value="HAMP"/>
    <property type="match status" value="1"/>
</dbReference>
<dbReference type="Proteomes" id="UP000199397">
    <property type="component" value="Unassembled WGS sequence"/>
</dbReference>
<evidence type="ECO:0000256" key="3">
    <source>
        <dbReference type="ARBA" id="ARBA00022475"/>
    </source>
</evidence>
<evidence type="ECO:0000313" key="20">
    <source>
        <dbReference type="Proteomes" id="UP000199397"/>
    </source>
</evidence>
<evidence type="ECO:0000259" key="17">
    <source>
        <dbReference type="PROSITE" id="PS50109"/>
    </source>
</evidence>
<dbReference type="Pfam" id="PF07730">
    <property type="entry name" value="HisKA_3"/>
    <property type="match status" value="1"/>
</dbReference>
<dbReference type="GO" id="GO:0000155">
    <property type="term" value="F:phosphorelay sensor kinase activity"/>
    <property type="evidence" value="ECO:0007669"/>
    <property type="project" value="UniProtKB-UniRule"/>
</dbReference>
<dbReference type="SMART" id="SM00387">
    <property type="entry name" value="HATPase_c"/>
    <property type="match status" value="1"/>
</dbReference>
<evidence type="ECO:0000256" key="14">
    <source>
        <dbReference type="PIRNR" id="PIRNR003167"/>
    </source>
</evidence>
<dbReference type="GO" id="GO:0005524">
    <property type="term" value="F:ATP binding"/>
    <property type="evidence" value="ECO:0007669"/>
    <property type="project" value="UniProtKB-UniRule"/>
</dbReference>
<proteinExistence type="predicted"/>
<dbReference type="InterPro" id="IPR029095">
    <property type="entry name" value="NarX-like_N"/>
</dbReference>
<feature type="transmembrane region" description="Helical" evidence="16">
    <location>
        <begin position="171"/>
        <end position="195"/>
    </location>
</feature>
<dbReference type="InterPro" id="IPR016380">
    <property type="entry name" value="Sig_transdc_His_kin_NarX/NarQ"/>
</dbReference>
<feature type="domain" description="Histidine kinase" evidence="17">
    <location>
        <begin position="422"/>
        <end position="619"/>
    </location>
</feature>
<dbReference type="STRING" id="525918.SAMN05660964_02595"/>
<evidence type="ECO:0000256" key="1">
    <source>
        <dbReference type="ARBA" id="ARBA00000085"/>
    </source>
</evidence>
<feature type="domain" description="HAMP" evidence="18">
    <location>
        <begin position="197"/>
        <end position="249"/>
    </location>
</feature>
<dbReference type="Gene3D" id="3.30.450.40">
    <property type="match status" value="1"/>
</dbReference>
<evidence type="ECO:0000256" key="4">
    <source>
        <dbReference type="ARBA" id="ARBA00022519"/>
    </source>
</evidence>
<name>A0A1H4EH44_9GAMM</name>
<dbReference type="SUPFAM" id="SSF158472">
    <property type="entry name" value="HAMP domain-like"/>
    <property type="match status" value="1"/>
</dbReference>
<dbReference type="PROSITE" id="PS50885">
    <property type="entry name" value="HAMP"/>
    <property type="match status" value="1"/>
</dbReference>
<keyword evidence="13 14" id="KW-0472">Membrane</keyword>
<keyword evidence="4 14" id="KW-0997">Cell inner membrane</keyword>
<keyword evidence="12 14" id="KW-0902">Two-component regulatory system</keyword>
<evidence type="ECO:0000256" key="13">
    <source>
        <dbReference type="ARBA" id="ARBA00023136"/>
    </source>
</evidence>
<evidence type="ECO:0000256" key="12">
    <source>
        <dbReference type="ARBA" id="ARBA00023012"/>
    </source>
</evidence>
<evidence type="ECO:0000256" key="5">
    <source>
        <dbReference type="ARBA" id="ARBA00022553"/>
    </source>
</evidence>
<evidence type="ECO:0000259" key="18">
    <source>
        <dbReference type="PROSITE" id="PS50885"/>
    </source>
</evidence>
<evidence type="ECO:0000256" key="16">
    <source>
        <dbReference type="SAM" id="Phobius"/>
    </source>
</evidence>
<dbReference type="Pfam" id="PF13675">
    <property type="entry name" value="PilJ"/>
    <property type="match status" value="1"/>
</dbReference>
<dbReference type="InterPro" id="IPR036890">
    <property type="entry name" value="HATPase_C_sf"/>
</dbReference>
<dbReference type="InterPro" id="IPR005467">
    <property type="entry name" value="His_kinase_dom"/>
</dbReference>
<accession>A0A1H4EH44</accession>
<dbReference type="InterPro" id="IPR003660">
    <property type="entry name" value="HAMP_dom"/>
</dbReference>
<evidence type="ECO:0000256" key="7">
    <source>
        <dbReference type="ARBA" id="ARBA00022692"/>
    </source>
</evidence>
<dbReference type="Gene3D" id="3.30.565.10">
    <property type="entry name" value="Histidine kinase-like ATPase, C-terminal domain"/>
    <property type="match status" value="1"/>
</dbReference>